<dbReference type="Gene3D" id="3.40.1280.30">
    <property type="match status" value="1"/>
</dbReference>
<accession>A0A914L7G4</accession>
<feature type="compositionally biased region" description="Low complexity" evidence="4">
    <location>
        <begin position="366"/>
        <end position="382"/>
    </location>
</feature>
<evidence type="ECO:0000256" key="4">
    <source>
        <dbReference type="SAM" id="MobiDB-lite"/>
    </source>
</evidence>
<dbReference type="InterPro" id="IPR028564">
    <property type="entry name" value="MT_TRM10-typ"/>
</dbReference>
<keyword evidence="1" id="KW-0489">Methyltransferase</keyword>
<protein>
    <submittedName>
        <fullName evidence="7">SAM-dependent MTase TRM10-type domain-containing protein</fullName>
    </submittedName>
</protein>
<feature type="domain" description="SAM-dependent MTase TRM10-type" evidence="5">
    <location>
        <begin position="52"/>
        <end position="314"/>
    </location>
</feature>
<dbReference type="WBParaSite" id="Minc3s00260g08844">
    <property type="protein sequence ID" value="Minc3s00260g08844"/>
    <property type="gene ID" value="Minc3s00260g08844"/>
</dbReference>
<dbReference type="PROSITE" id="PS51675">
    <property type="entry name" value="SAM_MT_TRM10"/>
    <property type="match status" value="1"/>
</dbReference>
<proteinExistence type="predicted"/>
<evidence type="ECO:0000313" key="7">
    <source>
        <dbReference type="WBParaSite" id="Minc3s00260g08844"/>
    </source>
</evidence>
<feature type="region of interest" description="Disordered" evidence="4">
    <location>
        <begin position="366"/>
        <end position="395"/>
    </location>
</feature>
<dbReference type="GO" id="GO:0008168">
    <property type="term" value="F:methyltransferase activity"/>
    <property type="evidence" value="ECO:0007669"/>
    <property type="project" value="UniProtKB-KW"/>
</dbReference>
<dbReference type="AlphaFoldDB" id="A0A914L7G4"/>
<evidence type="ECO:0000256" key="2">
    <source>
        <dbReference type="ARBA" id="ARBA00022679"/>
    </source>
</evidence>
<dbReference type="Proteomes" id="UP000887563">
    <property type="component" value="Unplaced"/>
</dbReference>
<evidence type="ECO:0000259" key="5">
    <source>
        <dbReference type="PROSITE" id="PS51675"/>
    </source>
</evidence>
<sequence>MTEIRNNYYENLKARNQLFETGSMVYGNEFYRLFGDEYFHARKFIDRVSLIYGSRCCQNASLNEFIPKIIIDCRKVYQLHVKFLNTAISRIQQVHDYNMLSDYPMPISIVNFYSSESVGYALKKHLHFLFGPPTMLNKYELDIPPEIINANLYSKLNDFLDREEGEGKEGEATSNDKENIYKYEPHPFIPEITTKNILDVCKRDGIKKEEIAYISSSATQYLPDDPQIIKERFKAFVLSPLEDRQNPRQRPNFYAPQDQIQVYRLPLEKYLGFRPPTFMPPSTFIELLRVIISGRSSSWDWAIDNRVPNLRIQDLYALPSPWKNSTENSPENFAKIKARRTDNLNLVKEALINLNLQKNNLIKKSQSQQIKNQKNHYYQQKQQGKDNDTSSNKLITQSMTNKIIRKRRYSREERNWRRQEGLEKFVFSKLKKNLIFC</sequence>
<keyword evidence="2" id="KW-0808">Transferase</keyword>
<dbReference type="InterPro" id="IPR038459">
    <property type="entry name" value="MT_TRM10-typ_sf"/>
</dbReference>
<dbReference type="GO" id="GO:0032259">
    <property type="term" value="P:methylation"/>
    <property type="evidence" value="ECO:0007669"/>
    <property type="project" value="UniProtKB-KW"/>
</dbReference>
<keyword evidence="3" id="KW-0949">S-adenosyl-L-methionine</keyword>
<evidence type="ECO:0000256" key="3">
    <source>
        <dbReference type="ARBA" id="ARBA00022691"/>
    </source>
</evidence>
<name>A0A914L7G4_MELIC</name>
<keyword evidence="6" id="KW-1185">Reference proteome</keyword>
<organism evidence="6 7">
    <name type="scientific">Meloidogyne incognita</name>
    <name type="common">Southern root-knot nematode worm</name>
    <name type="synonym">Oxyuris incognita</name>
    <dbReference type="NCBI Taxonomy" id="6306"/>
    <lineage>
        <taxon>Eukaryota</taxon>
        <taxon>Metazoa</taxon>
        <taxon>Ecdysozoa</taxon>
        <taxon>Nematoda</taxon>
        <taxon>Chromadorea</taxon>
        <taxon>Rhabditida</taxon>
        <taxon>Tylenchina</taxon>
        <taxon>Tylenchomorpha</taxon>
        <taxon>Tylenchoidea</taxon>
        <taxon>Meloidogynidae</taxon>
        <taxon>Meloidogyninae</taxon>
        <taxon>Meloidogyne</taxon>
        <taxon>Meloidogyne incognita group</taxon>
    </lineage>
</organism>
<evidence type="ECO:0000256" key="1">
    <source>
        <dbReference type="ARBA" id="ARBA00022603"/>
    </source>
</evidence>
<reference evidence="7" key="1">
    <citation type="submission" date="2022-11" db="UniProtKB">
        <authorList>
            <consortium name="WormBaseParasite"/>
        </authorList>
    </citation>
    <scope>IDENTIFICATION</scope>
</reference>
<evidence type="ECO:0000313" key="6">
    <source>
        <dbReference type="Proteomes" id="UP000887563"/>
    </source>
</evidence>